<evidence type="ECO:0000313" key="2">
    <source>
        <dbReference type="Proteomes" id="UP000653674"/>
    </source>
</evidence>
<evidence type="ECO:0008006" key="3">
    <source>
        <dbReference type="Google" id="ProtNLM"/>
    </source>
</evidence>
<name>A0A8J3LLN7_9ACTN</name>
<reference evidence="1" key="1">
    <citation type="submission" date="2021-01" db="EMBL/GenBank/DDBJ databases">
        <title>Whole genome shotgun sequence of Planosporangium flavigriseum NBRC 105377.</title>
        <authorList>
            <person name="Komaki H."/>
            <person name="Tamura T."/>
        </authorList>
    </citation>
    <scope>NUCLEOTIDE SEQUENCE</scope>
    <source>
        <strain evidence="1">NBRC 105377</strain>
    </source>
</reference>
<protein>
    <recommendedName>
        <fullName evidence="3">Restriction endonuclease</fullName>
    </recommendedName>
</protein>
<dbReference type="RefSeq" id="WP_168079525.1">
    <property type="nucleotide sequence ID" value="NZ_BAAAQJ010000005.1"/>
</dbReference>
<organism evidence="1 2">
    <name type="scientific">Planosporangium flavigriseum</name>
    <dbReference type="NCBI Taxonomy" id="373681"/>
    <lineage>
        <taxon>Bacteria</taxon>
        <taxon>Bacillati</taxon>
        <taxon>Actinomycetota</taxon>
        <taxon>Actinomycetes</taxon>
        <taxon>Micromonosporales</taxon>
        <taxon>Micromonosporaceae</taxon>
        <taxon>Planosporangium</taxon>
    </lineage>
</organism>
<proteinExistence type="predicted"/>
<dbReference type="EMBL" id="BONU01000024">
    <property type="protein sequence ID" value="GIG74982.1"/>
    <property type="molecule type" value="Genomic_DNA"/>
</dbReference>
<dbReference type="Proteomes" id="UP000653674">
    <property type="component" value="Unassembled WGS sequence"/>
</dbReference>
<evidence type="ECO:0000313" key="1">
    <source>
        <dbReference type="EMBL" id="GIG74982.1"/>
    </source>
</evidence>
<gene>
    <name evidence="1" type="ORF">Pfl04_33860</name>
</gene>
<dbReference type="AlphaFoldDB" id="A0A8J3LLN7"/>
<sequence>MADAGRFGKFAEEFQDRLRQAATAANEEIQQHRADMRSQVMAIVGARARRVLAVRTATDALSIPVAPRYEDQRIPLQPRRLTVAQLDAAVAAGATEWHLAQQIADDITTTIMSVTSALERLVRSANRLVGEDEETIRDFLLFILNANYQGAATGETFLGRGKTDILLRWRDRDAFIGECKFWQGPAKFAEAVAQLLGYTVWRDTRVALILFIRDRRDTTAVIDSAGAHLAGHPRLLQAITPDEPVRRRDYLLHATGDQKRVIRLSLLPVVLPRPD</sequence>
<comment type="caution">
    <text evidence="1">The sequence shown here is derived from an EMBL/GenBank/DDBJ whole genome shotgun (WGS) entry which is preliminary data.</text>
</comment>
<keyword evidence="2" id="KW-1185">Reference proteome</keyword>
<accession>A0A8J3LLN7</accession>